<dbReference type="Proteomes" id="UP000572325">
    <property type="component" value="Unassembled WGS sequence"/>
</dbReference>
<evidence type="ECO:0000313" key="3">
    <source>
        <dbReference type="Proteomes" id="UP000572325"/>
    </source>
</evidence>
<comment type="caution">
    <text evidence="2">The sequence shown here is derived from an EMBL/GenBank/DDBJ whole genome shotgun (WGS) entry which is preliminary data.</text>
</comment>
<feature type="non-terminal residue" evidence="2">
    <location>
        <position position="1"/>
    </location>
</feature>
<feature type="coiled-coil region" evidence="1">
    <location>
        <begin position="128"/>
        <end position="159"/>
    </location>
</feature>
<evidence type="ECO:0000313" key="2">
    <source>
        <dbReference type="EMBL" id="NXI30575.1"/>
    </source>
</evidence>
<gene>
    <name evidence="2" type="primary">Ccdc171_3</name>
    <name evidence="2" type="ORF">STEDEN_R08429</name>
</gene>
<dbReference type="AlphaFoldDB" id="A0A7K9S320"/>
<organism evidence="2 3">
    <name type="scientific">Sterrhoptilus dennistouni</name>
    <dbReference type="NCBI Taxonomy" id="2585820"/>
    <lineage>
        <taxon>Eukaryota</taxon>
        <taxon>Metazoa</taxon>
        <taxon>Chordata</taxon>
        <taxon>Craniata</taxon>
        <taxon>Vertebrata</taxon>
        <taxon>Euteleostomi</taxon>
        <taxon>Archelosauria</taxon>
        <taxon>Archosauria</taxon>
        <taxon>Dinosauria</taxon>
        <taxon>Saurischia</taxon>
        <taxon>Theropoda</taxon>
        <taxon>Coelurosauria</taxon>
        <taxon>Aves</taxon>
        <taxon>Neognathae</taxon>
        <taxon>Neoaves</taxon>
        <taxon>Telluraves</taxon>
        <taxon>Australaves</taxon>
        <taxon>Passeriformes</taxon>
        <taxon>Sylvioidea</taxon>
        <taxon>Zosteropidae</taxon>
        <taxon>Sterrhoptilus</taxon>
    </lineage>
</organism>
<evidence type="ECO:0000256" key="1">
    <source>
        <dbReference type="SAM" id="Coils"/>
    </source>
</evidence>
<dbReference type="EMBL" id="VWZU01015039">
    <property type="protein sequence ID" value="NXI30575.1"/>
    <property type="molecule type" value="Genomic_DNA"/>
</dbReference>
<dbReference type="PANTHER" id="PTHR47899:SF1">
    <property type="entry name" value="COILED-COIL DOMAIN-CONTAINING PROTEIN 171"/>
    <property type="match status" value="1"/>
</dbReference>
<proteinExistence type="predicted"/>
<feature type="coiled-coil region" evidence="1">
    <location>
        <begin position="69"/>
        <end position="103"/>
    </location>
</feature>
<reference evidence="2 3" key="1">
    <citation type="submission" date="2019-09" db="EMBL/GenBank/DDBJ databases">
        <title>Bird 10,000 Genomes (B10K) Project - Family phase.</title>
        <authorList>
            <person name="Zhang G."/>
        </authorList>
    </citation>
    <scope>NUCLEOTIDE SEQUENCE [LARGE SCALE GENOMIC DNA]</scope>
    <source>
        <strain evidence="2">B10K-DU-001-27</strain>
        <tissue evidence="2">Muscle</tissue>
    </source>
</reference>
<keyword evidence="1" id="KW-0175">Coiled coil</keyword>
<accession>A0A7K9S320</accession>
<keyword evidence="3" id="KW-1185">Reference proteome</keyword>
<protein>
    <submittedName>
        <fullName evidence="2">CC171 protein</fullName>
    </submittedName>
</protein>
<sequence>LQHEVFTLSQRLHVTEVECQSLNLQLAEFKWTFNEMQKDAEKAHGLQEQLNALQHVSKMITQDNINEELDNALQREREAKLLLQEYERRLQDLNNRLEMHSSADKHKSQDPKVAPMSLSNAMEELVKRDELLHQQEMLLREMEQERQLLRESVLEADAALQQAAK</sequence>
<feature type="non-terminal residue" evidence="2">
    <location>
        <position position="165"/>
    </location>
</feature>
<dbReference type="PANTHER" id="PTHR47899">
    <property type="entry name" value="COILED-COIL DOMAIN-CONTAINING PROTEIN 171"/>
    <property type="match status" value="1"/>
</dbReference>
<dbReference type="InterPro" id="IPR038820">
    <property type="entry name" value="CCDC171"/>
</dbReference>
<name>A0A7K9S320_9PASS</name>